<keyword evidence="4" id="KW-1185">Reference proteome</keyword>
<evidence type="ECO:0000256" key="1">
    <source>
        <dbReference type="SAM" id="MobiDB-lite"/>
    </source>
</evidence>
<dbReference type="CDD" id="cd04301">
    <property type="entry name" value="NAT_SF"/>
    <property type="match status" value="1"/>
</dbReference>
<dbReference type="EMBL" id="CP049257">
    <property type="protein sequence ID" value="QIG43025.1"/>
    <property type="molecule type" value="Genomic_DNA"/>
</dbReference>
<gene>
    <name evidence="3" type="ORF">G5V58_09870</name>
</gene>
<dbReference type="AlphaFoldDB" id="A0A6G6WD48"/>
<keyword evidence="3" id="KW-0808">Transferase</keyword>
<feature type="compositionally biased region" description="Basic residues" evidence="1">
    <location>
        <begin position="245"/>
        <end position="266"/>
    </location>
</feature>
<protein>
    <submittedName>
        <fullName evidence="3">GNAT family N-acetyltransferase</fullName>
    </submittedName>
</protein>
<sequence>MEITRFGPDDTDPVAAYAEIVSAARAVDSPWQPPLTRRRAEARLRHGWDGEVEVPFLGVVDETPVGVATLAVSEYDNLQLAWLGVTVHPDHRRRGHGSALLARLFVETRAAGRTLVGIDGWDDDTTRGFAARHGFEQKSVSVQRQQRIDELDWDELARLHDEARAAASAYDLERWEGRTPDDQLVALGGADRGDQRRAHRRPGARGRGLPARAGPRLRGRPARRRLPAPPRRGPAPRQRPAGRAQRGRRRRGDARPRLAARHRRRPGPPGPPPRAAAQDRDEPLAARRRARAGGRQHLQRRVQRPHDRRQRAARLPDRRPRAGVPALPLGTVRRDRRYRWPRATTATPARGRTTRCAAAPRPRR</sequence>
<dbReference type="Gene3D" id="3.40.630.30">
    <property type="match status" value="1"/>
</dbReference>
<proteinExistence type="predicted"/>
<dbReference type="InterPro" id="IPR016181">
    <property type="entry name" value="Acyl_CoA_acyltransferase"/>
</dbReference>
<feature type="compositionally biased region" description="Basic residues" evidence="1">
    <location>
        <begin position="286"/>
        <end position="312"/>
    </location>
</feature>
<dbReference type="GO" id="GO:0016747">
    <property type="term" value="F:acyltransferase activity, transferring groups other than amino-acyl groups"/>
    <property type="evidence" value="ECO:0007669"/>
    <property type="project" value="InterPro"/>
</dbReference>
<dbReference type="Pfam" id="PF13508">
    <property type="entry name" value="Acetyltransf_7"/>
    <property type="match status" value="1"/>
</dbReference>
<accession>A0A6G6WD48</accession>
<feature type="compositionally biased region" description="Basic residues" evidence="1">
    <location>
        <begin position="215"/>
        <end position="226"/>
    </location>
</feature>
<evidence type="ECO:0000313" key="4">
    <source>
        <dbReference type="Proteomes" id="UP000502996"/>
    </source>
</evidence>
<name>A0A6G6WD48_9ACTN</name>
<reference evidence="3 4" key="1">
    <citation type="submission" date="2020-02" db="EMBL/GenBank/DDBJ databases">
        <title>Full genome sequence of Nocardioides sp. R-3366.</title>
        <authorList>
            <person name="Im W.-T."/>
        </authorList>
    </citation>
    <scope>NUCLEOTIDE SEQUENCE [LARGE SCALE GENOMIC DNA]</scope>
    <source>
        <strain evidence="3 4">R-3366</strain>
    </source>
</reference>
<dbReference type="InterPro" id="IPR000182">
    <property type="entry name" value="GNAT_dom"/>
</dbReference>
<dbReference type="KEGG" id="nano:G5V58_09870"/>
<dbReference type="PROSITE" id="PS51186">
    <property type="entry name" value="GNAT"/>
    <property type="match status" value="1"/>
</dbReference>
<dbReference type="Proteomes" id="UP000502996">
    <property type="component" value="Chromosome"/>
</dbReference>
<feature type="compositionally biased region" description="Low complexity" evidence="1">
    <location>
        <begin position="341"/>
        <end position="364"/>
    </location>
</feature>
<evidence type="ECO:0000313" key="3">
    <source>
        <dbReference type="EMBL" id="QIG43025.1"/>
    </source>
</evidence>
<organism evidence="3 4">
    <name type="scientific">Nocardioides anomalus</name>
    <dbReference type="NCBI Taxonomy" id="2712223"/>
    <lineage>
        <taxon>Bacteria</taxon>
        <taxon>Bacillati</taxon>
        <taxon>Actinomycetota</taxon>
        <taxon>Actinomycetes</taxon>
        <taxon>Propionibacteriales</taxon>
        <taxon>Nocardioidaceae</taxon>
        <taxon>Nocardioides</taxon>
    </lineage>
</organism>
<evidence type="ECO:0000259" key="2">
    <source>
        <dbReference type="PROSITE" id="PS51186"/>
    </source>
</evidence>
<dbReference type="SUPFAM" id="SSF55729">
    <property type="entry name" value="Acyl-CoA N-acyltransferases (Nat)"/>
    <property type="match status" value="1"/>
</dbReference>
<feature type="compositionally biased region" description="Low complexity" evidence="1">
    <location>
        <begin position="235"/>
        <end position="244"/>
    </location>
</feature>
<feature type="domain" description="N-acetyltransferase" evidence="2">
    <location>
        <begin position="1"/>
        <end position="158"/>
    </location>
</feature>
<feature type="region of interest" description="Disordered" evidence="1">
    <location>
        <begin position="183"/>
        <end position="364"/>
    </location>
</feature>